<dbReference type="EMBL" id="CP017148">
    <property type="protein sequence ID" value="AOO85147.1"/>
    <property type="molecule type" value="Genomic_DNA"/>
</dbReference>
<dbReference type="RefSeq" id="WP_069694330.1">
    <property type="nucleotide sequence ID" value="NZ_CP017148.1"/>
</dbReference>
<dbReference type="Proteomes" id="UP000094969">
    <property type="component" value="Plasmid unnamed1"/>
</dbReference>
<keyword evidence="2" id="KW-1185">Reference proteome</keyword>
<protein>
    <submittedName>
        <fullName evidence="1">Uncharacterized protein</fullName>
    </submittedName>
</protein>
<dbReference type="AlphaFoldDB" id="A0A1D7UCQ5"/>
<evidence type="ECO:0000313" key="2">
    <source>
        <dbReference type="Proteomes" id="UP000094969"/>
    </source>
</evidence>
<accession>A0A1D7UCQ5</accession>
<evidence type="ECO:0000313" key="1">
    <source>
        <dbReference type="EMBL" id="AOO85147.1"/>
    </source>
</evidence>
<dbReference type="InterPro" id="IPR004027">
    <property type="entry name" value="SEC_C_motif"/>
</dbReference>
<sequence>MTNQLALQQRPAVVDPVQLNRIEAVHRGFLFQHLYAARSLLLAPGTDVISVVVESDEDVEVVRPGGRTYVQVKCRGAVLGFSEIEDALARFDAYRALHAQGERTGRAAFVIATNAALTPSLVKKMSSADWPKDVRIDHPSALIPSDPVTPVPAATLHDAFVTCRDLAALLPFAMLAPETLVWKLAGAVMLAAAGAVPRVDHAFQIHELAALFEQLVIQLQDLPTPPPLYRPQTNEPPLVTDAPVRLVTGYSGAGKTSWVSQAAVHAPGVITYFDARDTPGTALASSLAREFAARLFGNEPGGLGQVLLPGASGLEILNMIGRQASARSLAATVVVDNVQSPPAADVRALVQAAPGIRFVLLGQPGTNVQALSALIPAVPEHLGGWSPDTIAAEIAARGCRANAAASQALLDLTGGLPLYVQNAVGLAAAENAGSIADFCASVSARTHSVETAQELILTRVVEGLPEETRRAVAVLSLVDVPLLRPEVVDLLQGALGTDDVEAAGHLRRLRTAGVVETYGGDRLKVHDAVRLPAGVQLIGLGQQFGDGARRSLRDVLTKSLVARWDHRKLALHLRNLAATGDIKTLVQVGTEELFHELGLWAEIKPHLEAAASEATDPEDRFWALDGIVFNDMRVGEDGGTLGNIERMKRLVSEHGLGVRERMAVGMKEMNVLAREGDADGMSRVMASVAAELNPEPSYQRIFRYNAAVALFHVGEAEVAASRSLEIANEYYTLLGLTPKMVMGRNAPELRPLLKYTDSLPDDLKHLADCLDLHAKATDAAGGRAPFARIHALKFYDLARSPESLMRVGQDLADEFIRHNDYTGARQILENSLLPLLHNLRLAAYIIPVRSQHAVILAYCGDFGAAETEMERLAPYEPGLTDQGLQELRGQRRLIADLRQHGAPPQFVPPPGAPTTVEQMRKMLASGQTPTATESGFPPPWRHVRNLRKVGRNDRCPCGSGKKYKKCHGNV</sequence>
<dbReference type="Pfam" id="PF02810">
    <property type="entry name" value="SEC-C"/>
    <property type="match status" value="1"/>
</dbReference>
<organism evidence="1 2">
    <name type="scientific">Bosea vaviloviae</name>
    <dbReference type="NCBI Taxonomy" id="1526658"/>
    <lineage>
        <taxon>Bacteria</taxon>
        <taxon>Pseudomonadati</taxon>
        <taxon>Pseudomonadota</taxon>
        <taxon>Alphaproteobacteria</taxon>
        <taxon>Hyphomicrobiales</taxon>
        <taxon>Boseaceae</taxon>
        <taxon>Bosea</taxon>
    </lineage>
</organism>
<geneLocation type="plasmid" evidence="1 2">
    <name>unnamed1</name>
</geneLocation>
<proteinExistence type="predicted"/>
<dbReference type="SUPFAM" id="SSF103642">
    <property type="entry name" value="Sec-C motif"/>
    <property type="match status" value="1"/>
</dbReference>
<reference evidence="1 2" key="1">
    <citation type="journal article" date="2015" name="Antonie Van Leeuwenhoek">
        <title>Bosea vaviloviae sp. nov., a new species of slow-growing rhizobia isolated from nodules of the relict species Vavilovia formosa (Stev.) Fed.</title>
        <authorList>
            <person name="Safronova V.I."/>
            <person name="Kuznetsova I.G."/>
            <person name="Sazanova A.L."/>
            <person name="Kimeklis A.K."/>
            <person name="Belimov A.A."/>
            <person name="Andronov E.E."/>
            <person name="Pinaev A.G."/>
            <person name="Chizhevskaya E.P."/>
            <person name="Pukhaev A.R."/>
            <person name="Popov K.P."/>
            <person name="Willems A."/>
            <person name="Tikhonovich I.A."/>
        </authorList>
    </citation>
    <scope>NUCLEOTIDE SEQUENCE [LARGE SCALE GENOMIC DNA]</scope>
    <source>
        <strain evidence="1 2">Vaf18</strain>
        <plasmid evidence="1">unnamed1</plasmid>
    </source>
</reference>
<dbReference type="Gene3D" id="3.10.450.50">
    <property type="match status" value="1"/>
</dbReference>
<name>A0A1D7UCQ5_9HYPH</name>
<gene>
    <name evidence="1" type="ORF">BHK69_31155</name>
</gene>
<dbReference type="KEGG" id="bvv:BHK69_31155"/>
<keyword evidence="1" id="KW-0614">Plasmid</keyword>